<dbReference type="Proteomes" id="UP001181355">
    <property type="component" value="Chromosome"/>
</dbReference>
<name>A0ABY9RIY6_9BURK</name>
<feature type="transmembrane region" description="Helical" evidence="1">
    <location>
        <begin position="66"/>
        <end position="87"/>
    </location>
</feature>
<feature type="domain" description="Signal transduction histidine kinase internal region" evidence="2">
    <location>
        <begin position="187"/>
        <end position="266"/>
    </location>
</feature>
<keyword evidence="1" id="KW-0812">Transmembrane</keyword>
<keyword evidence="1" id="KW-1133">Transmembrane helix</keyword>
<keyword evidence="3" id="KW-0418">Kinase</keyword>
<dbReference type="PANTHER" id="PTHR34220:SF7">
    <property type="entry name" value="SENSOR HISTIDINE KINASE YPDA"/>
    <property type="match status" value="1"/>
</dbReference>
<evidence type="ECO:0000259" key="2">
    <source>
        <dbReference type="Pfam" id="PF06580"/>
    </source>
</evidence>
<organism evidence="3 4">
    <name type="scientific">Undibacterium cyanobacteriorum</name>
    <dbReference type="NCBI Taxonomy" id="3073561"/>
    <lineage>
        <taxon>Bacteria</taxon>
        <taxon>Pseudomonadati</taxon>
        <taxon>Pseudomonadota</taxon>
        <taxon>Betaproteobacteria</taxon>
        <taxon>Burkholderiales</taxon>
        <taxon>Oxalobacteraceae</taxon>
        <taxon>Undibacterium</taxon>
    </lineage>
</organism>
<dbReference type="InterPro" id="IPR010559">
    <property type="entry name" value="Sig_transdc_His_kin_internal"/>
</dbReference>
<dbReference type="EMBL" id="CP133720">
    <property type="protein sequence ID" value="WMW80881.1"/>
    <property type="molecule type" value="Genomic_DNA"/>
</dbReference>
<sequence length="384" mass="44047">MDFSDSYQASRSMIDRGDDAGRVLTPWWKIVPVVCVIWMVFVVLAGVANFFDLRMLGMNASISGQVYLFLALLSTKVMLSCYLAVYFERHQDEALRARNLFRIFFYLMFVFLPLSFCGEGVFIVARRGEAPISWSSVVEVISPLALWMDMVLVNFAYSMQLAYSFWRKNQRRFLEAQVARQHYLQLRMQQLQGKLEPYFLLSSLEDITDLVISAEPQLATKALARLSELLRHVLDSTDDDWRSVEDELQVLQDYLALQNLRFGDRLRIEWRGRERTWSSIACPPMLFLPLLDAAVRACAERLQTESQEIIVQCERDGGNFILTITLSTFLASFGQITPALVEVNERVRLAFGNAAYCDERVILGPAGRQLALVLSFPAREREDD</sequence>
<keyword evidence="1" id="KW-0472">Membrane</keyword>
<evidence type="ECO:0000256" key="1">
    <source>
        <dbReference type="SAM" id="Phobius"/>
    </source>
</evidence>
<dbReference type="RefSeq" id="WP_309482372.1">
    <property type="nucleotide sequence ID" value="NZ_CP133720.1"/>
</dbReference>
<evidence type="ECO:0000313" key="3">
    <source>
        <dbReference type="EMBL" id="WMW80881.1"/>
    </source>
</evidence>
<dbReference type="GO" id="GO:0016301">
    <property type="term" value="F:kinase activity"/>
    <property type="evidence" value="ECO:0007669"/>
    <property type="project" value="UniProtKB-KW"/>
</dbReference>
<accession>A0ABY9RIY6</accession>
<reference evidence="3" key="1">
    <citation type="submission" date="2023-09" db="EMBL/GenBank/DDBJ databases">
        <title>Undibacterium sp. 20NA77.5 isolated from freshwater.</title>
        <authorList>
            <person name="Le V."/>
            <person name="Ko S.-R."/>
            <person name="Ahn C.-Y."/>
            <person name="Oh H.-M."/>
        </authorList>
    </citation>
    <scope>NUCLEOTIDE SEQUENCE</scope>
    <source>
        <strain evidence="3">20NA77.5</strain>
    </source>
</reference>
<gene>
    <name evidence="3" type="ORF">RF679_01040</name>
</gene>
<feature type="transmembrane region" description="Helical" evidence="1">
    <location>
        <begin position="99"/>
        <end position="124"/>
    </location>
</feature>
<protein>
    <submittedName>
        <fullName evidence="3">Histidine kinase</fullName>
    </submittedName>
</protein>
<dbReference type="Pfam" id="PF06580">
    <property type="entry name" value="His_kinase"/>
    <property type="match status" value="1"/>
</dbReference>
<feature type="transmembrane region" description="Helical" evidence="1">
    <location>
        <begin position="144"/>
        <end position="166"/>
    </location>
</feature>
<keyword evidence="3" id="KW-0808">Transferase</keyword>
<keyword evidence="4" id="KW-1185">Reference proteome</keyword>
<dbReference type="InterPro" id="IPR050640">
    <property type="entry name" value="Bact_2-comp_sensor_kinase"/>
</dbReference>
<feature type="transmembrane region" description="Helical" evidence="1">
    <location>
        <begin position="30"/>
        <end position="51"/>
    </location>
</feature>
<proteinExistence type="predicted"/>
<evidence type="ECO:0000313" key="4">
    <source>
        <dbReference type="Proteomes" id="UP001181355"/>
    </source>
</evidence>
<dbReference type="PANTHER" id="PTHR34220">
    <property type="entry name" value="SENSOR HISTIDINE KINASE YPDA"/>
    <property type="match status" value="1"/>
</dbReference>